<organism evidence="1 2">
    <name type="scientific">Pisolithus microcarpus 441</name>
    <dbReference type="NCBI Taxonomy" id="765257"/>
    <lineage>
        <taxon>Eukaryota</taxon>
        <taxon>Fungi</taxon>
        <taxon>Dikarya</taxon>
        <taxon>Basidiomycota</taxon>
        <taxon>Agaricomycotina</taxon>
        <taxon>Agaricomycetes</taxon>
        <taxon>Agaricomycetidae</taxon>
        <taxon>Boletales</taxon>
        <taxon>Sclerodermatineae</taxon>
        <taxon>Pisolithaceae</taxon>
        <taxon>Pisolithus</taxon>
    </lineage>
</organism>
<dbReference type="HOGENOM" id="CLU_1943190_0_0_1"/>
<reference evidence="2" key="2">
    <citation type="submission" date="2015-01" db="EMBL/GenBank/DDBJ databases">
        <title>Evolutionary Origins and Diversification of the Mycorrhizal Mutualists.</title>
        <authorList>
            <consortium name="DOE Joint Genome Institute"/>
            <consortium name="Mycorrhizal Genomics Consortium"/>
            <person name="Kohler A."/>
            <person name="Kuo A."/>
            <person name="Nagy L.G."/>
            <person name="Floudas D."/>
            <person name="Copeland A."/>
            <person name="Barry K.W."/>
            <person name="Cichocki N."/>
            <person name="Veneault-Fourrey C."/>
            <person name="LaButti K."/>
            <person name="Lindquist E.A."/>
            <person name="Lipzen A."/>
            <person name="Lundell T."/>
            <person name="Morin E."/>
            <person name="Murat C."/>
            <person name="Riley R."/>
            <person name="Ohm R."/>
            <person name="Sun H."/>
            <person name="Tunlid A."/>
            <person name="Henrissat B."/>
            <person name="Grigoriev I.V."/>
            <person name="Hibbett D.S."/>
            <person name="Martin F."/>
        </authorList>
    </citation>
    <scope>NUCLEOTIDE SEQUENCE [LARGE SCALE GENOMIC DNA]</scope>
    <source>
        <strain evidence="2">441</strain>
    </source>
</reference>
<sequence length="130" mass="14717">FATEIPLSLGPDPALGHASANDLPHVRRSRTLQDTRWCLSTSREASVFLVRQRLSNLNALADANNHIKPTWVVILSCTARTTPWCIFMAYTLKKNKERAMRAETGRTLNFLGTESHERDADHHWGMGAYR</sequence>
<evidence type="ECO:0000313" key="2">
    <source>
        <dbReference type="Proteomes" id="UP000054018"/>
    </source>
</evidence>
<evidence type="ECO:0000313" key="1">
    <source>
        <dbReference type="EMBL" id="KIK22036.1"/>
    </source>
</evidence>
<keyword evidence="2" id="KW-1185">Reference proteome</keyword>
<reference evidence="1 2" key="1">
    <citation type="submission" date="2014-04" db="EMBL/GenBank/DDBJ databases">
        <authorList>
            <consortium name="DOE Joint Genome Institute"/>
            <person name="Kuo A."/>
            <person name="Kohler A."/>
            <person name="Costa M.D."/>
            <person name="Nagy L.G."/>
            <person name="Floudas D."/>
            <person name="Copeland A."/>
            <person name="Barry K.W."/>
            <person name="Cichocki N."/>
            <person name="Veneault-Fourrey C."/>
            <person name="LaButti K."/>
            <person name="Lindquist E.A."/>
            <person name="Lipzen A."/>
            <person name="Lundell T."/>
            <person name="Morin E."/>
            <person name="Murat C."/>
            <person name="Sun H."/>
            <person name="Tunlid A."/>
            <person name="Henrissat B."/>
            <person name="Grigoriev I.V."/>
            <person name="Hibbett D.S."/>
            <person name="Martin F."/>
            <person name="Nordberg H.P."/>
            <person name="Cantor M.N."/>
            <person name="Hua S.X."/>
        </authorList>
    </citation>
    <scope>NUCLEOTIDE SEQUENCE [LARGE SCALE GENOMIC DNA]</scope>
    <source>
        <strain evidence="1 2">441</strain>
    </source>
</reference>
<accession>A0A0C9YZ78</accession>
<dbReference type="Proteomes" id="UP000054018">
    <property type="component" value="Unassembled WGS sequence"/>
</dbReference>
<dbReference type="EMBL" id="KN833744">
    <property type="protein sequence ID" value="KIK22036.1"/>
    <property type="molecule type" value="Genomic_DNA"/>
</dbReference>
<name>A0A0C9YZ78_9AGAM</name>
<gene>
    <name evidence="1" type="ORF">PISMIDRAFT_680811</name>
</gene>
<protein>
    <submittedName>
        <fullName evidence="1">Uncharacterized protein</fullName>
    </submittedName>
</protein>
<dbReference type="AlphaFoldDB" id="A0A0C9YZ78"/>
<proteinExistence type="predicted"/>
<feature type="non-terminal residue" evidence="1">
    <location>
        <position position="130"/>
    </location>
</feature>